<dbReference type="OrthoDB" id="9804559at2"/>
<dbReference type="InterPro" id="IPR037925">
    <property type="entry name" value="FlgE/F/G-like"/>
</dbReference>
<dbReference type="Proteomes" id="UP000254664">
    <property type="component" value="Unassembled WGS sequence"/>
</dbReference>
<dbReference type="InterPro" id="IPR053967">
    <property type="entry name" value="LlgE_F_G-like_D1"/>
</dbReference>
<protein>
    <submittedName>
        <fullName evidence="6">Flagellar basal body rod protein FlgG</fullName>
    </submittedName>
</protein>
<evidence type="ECO:0000259" key="3">
    <source>
        <dbReference type="Pfam" id="PF00460"/>
    </source>
</evidence>
<evidence type="ECO:0000313" key="7">
    <source>
        <dbReference type="Proteomes" id="UP000254664"/>
    </source>
</evidence>
<evidence type="ECO:0000256" key="1">
    <source>
        <dbReference type="ARBA" id="ARBA00009677"/>
    </source>
</evidence>
<feature type="domain" description="Flagellar hook protein FlgE/F/G-like D1" evidence="5">
    <location>
        <begin position="96"/>
        <end position="166"/>
    </location>
</feature>
<comment type="similarity">
    <text evidence="1 2">Belongs to the flagella basal body rod proteins family.</text>
</comment>
<keyword evidence="6" id="KW-0969">Cilium</keyword>
<dbReference type="AlphaFoldDB" id="A0A381J8B9"/>
<keyword evidence="6" id="KW-0966">Cell projection</keyword>
<feature type="domain" description="Flagellar basal body rod protein N-terminal" evidence="3">
    <location>
        <begin position="8"/>
        <end position="35"/>
    </location>
</feature>
<accession>A0A381J8B9</accession>
<evidence type="ECO:0000259" key="4">
    <source>
        <dbReference type="Pfam" id="PF06429"/>
    </source>
</evidence>
<keyword evidence="6" id="KW-0282">Flagellum</keyword>
<dbReference type="GO" id="GO:0071978">
    <property type="term" value="P:bacterial-type flagellum-dependent swarming motility"/>
    <property type="evidence" value="ECO:0007669"/>
    <property type="project" value="TreeGrafter"/>
</dbReference>
<keyword evidence="7" id="KW-1185">Reference proteome</keyword>
<evidence type="ECO:0000259" key="5">
    <source>
        <dbReference type="Pfam" id="PF22692"/>
    </source>
</evidence>
<evidence type="ECO:0000313" key="6">
    <source>
        <dbReference type="EMBL" id="SUY47461.1"/>
    </source>
</evidence>
<dbReference type="PANTHER" id="PTHR30435">
    <property type="entry name" value="FLAGELLAR PROTEIN"/>
    <property type="match status" value="1"/>
</dbReference>
<dbReference type="InterPro" id="IPR001444">
    <property type="entry name" value="Flag_bb_rod_N"/>
</dbReference>
<reference evidence="6 7" key="1">
    <citation type="submission" date="2018-06" db="EMBL/GenBank/DDBJ databases">
        <authorList>
            <consortium name="Pathogen Informatics"/>
            <person name="Doyle S."/>
        </authorList>
    </citation>
    <scope>NUCLEOTIDE SEQUENCE [LARGE SCALE GENOMIC DNA]</scope>
    <source>
        <strain evidence="6 7">NCTC9836</strain>
    </source>
</reference>
<organism evidence="6 7">
    <name type="scientific">Clostridium putrefaciens</name>
    <dbReference type="NCBI Taxonomy" id="99675"/>
    <lineage>
        <taxon>Bacteria</taxon>
        <taxon>Bacillati</taxon>
        <taxon>Bacillota</taxon>
        <taxon>Clostridia</taxon>
        <taxon>Eubacteriales</taxon>
        <taxon>Clostridiaceae</taxon>
        <taxon>Clostridium</taxon>
    </lineage>
</organism>
<evidence type="ECO:0000256" key="2">
    <source>
        <dbReference type="RuleBase" id="RU362116"/>
    </source>
</evidence>
<dbReference type="Pfam" id="PF22692">
    <property type="entry name" value="LlgE_F_G_D1"/>
    <property type="match status" value="1"/>
</dbReference>
<dbReference type="NCBIfam" id="TIGR03506">
    <property type="entry name" value="FlgEFG_subfam"/>
    <property type="match status" value="1"/>
</dbReference>
<dbReference type="InterPro" id="IPR010930">
    <property type="entry name" value="Flg_bb/hook_C_dom"/>
</dbReference>
<dbReference type="EMBL" id="UFWZ01000001">
    <property type="protein sequence ID" value="SUY47461.1"/>
    <property type="molecule type" value="Genomic_DNA"/>
</dbReference>
<dbReference type="Pfam" id="PF00460">
    <property type="entry name" value="Flg_bb_rod"/>
    <property type="match status" value="1"/>
</dbReference>
<comment type="subcellular location">
    <subcellularLocation>
        <location evidence="2">Bacterial flagellum basal body</location>
    </subcellularLocation>
</comment>
<dbReference type="GO" id="GO:0009425">
    <property type="term" value="C:bacterial-type flagellum basal body"/>
    <property type="evidence" value="ECO:0007669"/>
    <property type="project" value="UniProtKB-SubCell"/>
</dbReference>
<dbReference type="RefSeq" id="WP_115641417.1">
    <property type="nucleotide sequence ID" value="NZ_UFWZ01000001.1"/>
</dbReference>
<name>A0A381J8B9_9CLOT</name>
<dbReference type="SUPFAM" id="SSF117143">
    <property type="entry name" value="Flagellar hook protein flgE"/>
    <property type="match status" value="1"/>
</dbReference>
<sequence length="263" mass="29640">MLRTLWNSKSAMMANQEKLDSISNNISNVGTDGYKKVDVRFKDLMYETLNRQGYPITDNGERKIDPYNGGGSKTTNGLRVFTQGNIRESGLNTDLAIDGDGFFKFTRPDGQTVYKRAGSFNIDASRETLVDDMGSYLHIEYEEGINPNKVGLENSKLNIDKDGVIYKKEANARVRIGRIPIYNTVGDEALVSVGENYFVPVEGARLVEAKDYDLRQGFVEMSNVEMSEEFTQLILTQRAFELNSRSLKTADEMWGLINNLRGR</sequence>
<dbReference type="InterPro" id="IPR020013">
    <property type="entry name" value="Flagellar_FlgE/F/G"/>
</dbReference>
<feature type="domain" description="Flagellar basal-body/hook protein C-terminal" evidence="4">
    <location>
        <begin position="215"/>
        <end position="260"/>
    </location>
</feature>
<gene>
    <name evidence="6" type="primary">flgG_1</name>
    <name evidence="6" type="ORF">NCTC9836_01794</name>
</gene>
<proteinExistence type="inferred from homology"/>
<keyword evidence="2" id="KW-0975">Bacterial flagellum</keyword>
<dbReference type="Pfam" id="PF06429">
    <property type="entry name" value="Flg_bbr_C"/>
    <property type="match status" value="1"/>
</dbReference>
<dbReference type="PANTHER" id="PTHR30435:SF19">
    <property type="entry name" value="FLAGELLAR BASAL-BODY ROD PROTEIN FLGG"/>
    <property type="match status" value="1"/>
</dbReference>